<name>A0ACB9JY07_9ASTR</name>
<comment type="caution">
    <text evidence="1">The sequence shown here is derived from an EMBL/GenBank/DDBJ whole genome shotgun (WGS) entry which is preliminary data.</text>
</comment>
<organism evidence="1 2">
    <name type="scientific">Smallanthus sonchifolius</name>
    <dbReference type="NCBI Taxonomy" id="185202"/>
    <lineage>
        <taxon>Eukaryota</taxon>
        <taxon>Viridiplantae</taxon>
        <taxon>Streptophyta</taxon>
        <taxon>Embryophyta</taxon>
        <taxon>Tracheophyta</taxon>
        <taxon>Spermatophyta</taxon>
        <taxon>Magnoliopsida</taxon>
        <taxon>eudicotyledons</taxon>
        <taxon>Gunneridae</taxon>
        <taxon>Pentapetalae</taxon>
        <taxon>asterids</taxon>
        <taxon>campanulids</taxon>
        <taxon>Asterales</taxon>
        <taxon>Asteraceae</taxon>
        <taxon>Asteroideae</taxon>
        <taxon>Heliantheae alliance</taxon>
        <taxon>Millerieae</taxon>
        <taxon>Smallanthus</taxon>
    </lineage>
</organism>
<keyword evidence="2" id="KW-1185">Reference proteome</keyword>
<evidence type="ECO:0000313" key="2">
    <source>
        <dbReference type="Proteomes" id="UP001056120"/>
    </source>
</evidence>
<reference evidence="2" key="1">
    <citation type="journal article" date="2022" name="Mol. Ecol. Resour.">
        <title>The genomes of chicory, endive, great burdock and yacon provide insights into Asteraceae palaeo-polyploidization history and plant inulin production.</title>
        <authorList>
            <person name="Fan W."/>
            <person name="Wang S."/>
            <person name="Wang H."/>
            <person name="Wang A."/>
            <person name="Jiang F."/>
            <person name="Liu H."/>
            <person name="Zhao H."/>
            <person name="Xu D."/>
            <person name="Zhang Y."/>
        </authorList>
    </citation>
    <scope>NUCLEOTIDE SEQUENCE [LARGE SCALE GENOMIC DNA]</scope>
    <source>
        <strain evidence="2">cv. Yunnan</strain>
    </source>
</reference>
<reference evidence="1 2" key="2">
    <citation type="journal article" date="2022" name="Mol. Ecol. Resour.">
        <title>The genomes of chicory, endive, great burdock and yacon provide insights into Asteraceae paleo-polyploidization history and plant inulin production.</title>
        <authorList>
            <person name="Fan W."/>
            <person name="Wang S."/>
            <person name="Wang H."/>
            <person name="Wang A."/>
            <person name="Jiang F."/>
            <person name="Liu H."/>
            <person name="Zhao H."/>
            <person name="Xu D."/>
            <person name="Zhang Y."/>
        </authorList>
    </citation>
    <scope>NUCLEOTIDE SEQUENCE [LARGE SCALE GENOMIC DNA]</scope>
    <source>
        <strain evidence="2">cv. Yunnan</strain>
        <tissue evidence="1">Leaves</tissue>
    </source>
</reference>
<dbReference type="Proteomes" id="UP001056120">
    <property type="component" value="Linkage Group LG02"/>
</dbReference>
<sequence>MYYFPCLDTLVLSSLFGLKRIDGGDTIHGQFQGAQVIGACWSLCQYPRRISINTCNELSSLVPWMKEVFESESSTNIVDEESPSGGAGTSTTLTLENITISAVPQISNLKSVSIYECDLLPHIFTFSTPESLKQLKVLKVIRCKAIQVIVKEENGTSSKGVVFPCLETLELKDLPSLKDSSDPTVSKGMPSFHNLIEINVSHKNVEKTIIPSNVLLQLEKIEKIKNMWRSKSQGILLSFPALDTLEIKECPAITVFTKGDLSTPDLNIDDTYPSYLLHPYHHLQSFKLCSDARVKGVLFETDGPLFLYGLPTIQVLKLNGLEEMSHVWKCNWNKLSIPQHQPLQYPFQNLTFISLLGCHKIKYLFSPLMVKFLSNLKDVYICRCSDIEEVISNRDDENEESIVSTSSHQNTTFFPCLDTFMLESLNGLKRIDGGDTIHGQVQSAQEIDACWSLCQYPRCISIDTCNELSSVVPWYAVRQMKKLQELQIWRCERMMEVFESESSTNNVDEGSASETLGLNDLPSLKGFFLGMNDFRWPSLDNVVISDCPEFMVFTSGQSKTPKLKYIETSLGTHRLDSDLNFCGTINQYQNTFPTSSDSSVSKGMPSFHNLIELDVSWENDNTSIIPSSVLLQLEKLEKIKLGYHDDVEEVFEVVALEGSDFNESQTIVQIPNLTQVNLYYLDGLKYLWKSNQWMVLEFPNLTTVDIYRCNSLEHIFTCSMVGSLVQLQDLRIYGCMNLEVIVKEEKECDGKVNEIMLPRLKSLALYGLQSLKGFCLGKEAFSFPALDTLEIKECPAITVFTKGDLSTPDLNVIDTDFGMCGLRGDLNAFIETTQGESTNEAAGGGDGCSRLIRKEAREKLSKCHETSSNSFSVFNT</sequence>
<gene>
    <name evidence="1" type="ORF">L1987_06309</name>
</gene>
<accession>A0ACB9JY07</accession>
<proteinExistence type="predicted"/>
<dbReference type="EMBL" id="CM042019">
    <property type="protein sequence ID" value="KAI3824838.1"/>
    <property type="molecule type" value="Genomic_DNA"/>
</dbReference>
<evidence type="ECO:0000313" key="1">
    <source>
        <dbReference type="EMBL" id="KAI3824838.1"/>
    </source>
</evidence>
<protein>
    <submittedName>
        <fullName evidence="1">Uncharacterized protein</fullName>
    </submittedName>
</protein>